<evidence type="ECO:0000256" key="6">
    <source>
        <dbReference type="SAM" id="Phobius"/>
    </source>
</evidence>
<sequence length="437" mass="45158">MVAGAVLALGGVTGGSPAGAQSERSEIAQGGDGGCGPAGCVTVIAVSGLIDPLVADGIIEELDETQRSDDLVGVVLQLDSPGVVLTDGQFTNLARRLDRFPKKMSVWVGPSGAEAIGGAAELVALSPDASIAPGSTVRFDSTQRLDPAEFGDLLPSEPGQLDTTLEAEPAQKAGVVAVVAPTLGDALVGLDWFETKVVDVGGESRREPVTVVRFVKLPLPKQLLHTAASPAVAYLAFVIGLGLLLFEFYTAGVGVAGVVGAVALLLGGYGLGVLPVRNWAVALVVASMIAFAIDVQTGIPRFWAAVGMAGFIIGSLTLFDGVPFPWIAVVVGIIGMASMMFSGMPSMVRARFGTPTIGRTWMVGEMGQVTESVDPEGMVRIQGGLWKARANRSTPLSVGDRARVVDVDGLLLEVEPEEGGAKDYRELRKNRGGDAAE</sequence>
<name>A0A936NAY1_9ACTN</name>
<feature type="transmembrane region" description="Helical" evidence="6">
    <location>
        <begin position="325"/>
        <end position="344"/>
    </location>
</feature>
<protein>
    <recommendedName>
        <fullName evidence="11">NfeD-like C-terminal domain-containing protein</fullName>
    </recommendedName>
</protein>
<feature type="transmembrane region" description="Helical" evidence="6">
    <location>
        <begin position="302"/>
        <end position="319"/>
    </location>
</feature>
<dbReference type="AlphaFoldDB" id="A0A936NAY1"/>
<evidence type="ECO:0000313" key="10">
    <source>
        <dbReference type="Proteomes" id="UP000727993"/>
    </source>
</evidence>
<accession>A0A936NAY1</accession>
<dbReference type="InterPro" id="IPR052165">
    <property type="entry name" value="Membrane_assoc_protease"/>
</dbReference>
<feature type="domain" description="NfeD integral membrane" evidence="8">
    <location>
        <begin position="232"/>
        <end position="340"/>
    </location>
</feature>
<dbReference type="InterPro" id="IPR056739">
    <property type="entry name" value="NfeD_membrane"/>
</dbReference>
<gene>
    <name evidence="9" type="ORF">IPN02_08755</name>
</gene>
<proteinExistence type="predicted"/>
<dbReference type="Pfam" id="PF24961">
    <property type="entry name" value="NfeD_membrane"/>
    <property type="match status" value="1"/>
</dbReference>
<dbReference type="GO" id="GO:0016020">
    <property type="term" value="C:membrane"/>
    <property type="evidence" value="ECO:0007669"/>
    <property type="project" value="UniProtKB-SubCell"/>
</dbReference>
<feature type="transmembrane region" description="Helical" evidence="6">
    <location>
        <begin position="223"/>
        <end position="246"/>
    </location>
</feature>
<dbReference type="SUPFAM" id="SSF141322">
    <property type="entry name" value="NfeD domain-like"/>
    <property type="match status" value="1"/>
</dbReference>
<dbReference type="Proteomes" id="UP000727993">
    <property type="component" value="Unassembled WGS sequence"/>
</dbReference>
<evidence type="ECO:0000256" key="2">
    <source>
        <dbReference type="ARBA" id="ARBA00022692"/>
    </source>
</evidence>
<dbReference type="Gene3D" id="2.40.50.140">
    <property type="entry name" value="Nucleic acid-binding proteins"/>
    <property type="match status" value="1"/>
</dbReference>
<evidence type="ECO:0000259" key="7">
    <source>
        <dbReference type="Pfam" id="PF01957"/>
    </source>
</evidence>
<dbReference type="EMBL" id="JADJZA010000006">
    <property type="protein sequence ID" value="MBK9296912.1"/>
    <property type="molecule type" value="Genomic_DNA"/>
</dbReference>
<evidence type="ECO:0000256" key="4">
    <source>
        <dbReference type="ARBA" id="ARBA00023136"/>
    </source>
</evidence>
<dbReference type="Pfam" id="PF01957">
    <property type="entry name" value="NfeD"/>
    <property type="match status" value="1"/>
</dbReference>
<dbReference type="InterPro" id="IPR002810">
    <property type="entry name" value="NfeD-like_C"/>
</dbReference>
<dbReference type="Gene3D" id="3.90.226.10">
    <property type="entry name" value="2-enoyl-CoA Hydratase, Chain A, domain 1"/>
    <property type="match status" value="1"/>
</dbReference>
<evidence type="ECO:0000256" key="5">
    <source>
        <dbReference type="SAM" id="MobiDB-lite"/>
    </source>
</evidence>
<evidence type="ECO:0000256" key="1">
    <source>
        <dbReference type="ARBA" id="ARBA00004141"/>
    </source>
</evidence>
<dbReference type="InterPro" id="IPR029045">
    <property type="entry name" value="ClpP/crotonase-like_dom_sf"/>
</dbReference>
<evidence type="ECO:0000256" key="3">
    <source>
        <dbReference type="ARBA" id="ARBA00022989"/>
    </source>
</evidence>
<dbReference type="PANTHER" id="PTHR33507:SF4">
    <property type="entry name" value="NODULATION COMPETITIVENESS PROTEIN NFED"/>
    <property type="match status" value="1"/>
</dbReference>
<keyword evidence="3 6" id="KW-1133">Transmembrane helix</keyword>
<evidence type="ECO:0000259" key="8">
    <source>
        <dbReference type="Pfam" id="PF24961"/>
    </source>
</evidence>
<dbReference type="PANTHER" id="PTHR33507">
    <property type="entry name" value="INNER MEMBRANE PROTEIN YBBJ"/>
    <property type="match status" value="1"/>
</dbReference>
<keyword evidence="2 6" id="KW-0812">Transmembrane</keyword>
<reference evidence="9 10" key="1">
    <citation type="submission" date="2020-10" db="EMBL/GenBank/DDBJ databases">
        <title>Connecting structure to function with the recovery of over 1000 high-quality activated sludge metagenome-assembled genomes encoding full-length rRNA genes using long-read sequencing.</title>
        <authorList>
            <person name="Singleton C.M."/>
            <person name="Petriglieri F."/>
            <person name="Kristensen J.M."/>
            <person name="Kirkegaard R.H."/>
            <person name="Michaelsen T.Y."/>
            <person name="Andersen M.H."/>
            <person name="Karst S.M."/>
            <person name="Dueholm M.S."/>
            <person name="Nielsen P.H."/>
            <person name="Albertsen M."/>
        </authorList>
    </citation>
    <scope>NUCLEOTIDE SEQUENCE [LARGE SCALE GENOMIC DNA]</scope>
    <source>
        <strain evidence="9">Lyne_18-Q3-R50-59_MAXAC.006</strain>
    </source>
</reference>
<dbReference type="SUPFAM" id="SSF52096">
    <property type="entry name" value="ClpP/crotonase"/>
    <property type="match status" value="1"/>
</dbReference>
<feature type="transmembrane region" description="Helical" evidence="6">
    <location>
        <begin position="253"/>
        <end position="272"/>
    </location>
</feature>
<evidence type="ECO:0000313" key="9">
    <source>
        <dbReference type="EMBL" id="MBK9296912.1"/>
    </source>
</evidence>
<feature type="region of interest" description="Disordered" evidence="5">
    <location>
        <begin position="13"/>
        <end position="33"/>
    </location>
</feature>
<organism evidence="9 10">
    <name type="scientific">Candidatus Neomicrothrix subdominans</name>
    <dbReference type="NCBI Taxonomy" id="2954438"/>
    <lineage>
        <taxon>Bacteria</taxon>
        <taxon>Bacillati</taxon>
        <taxon>Actinomycetota</taxon>
        <taxon>Acidimicrobiia</taxon>
        <taxon>Acidimicrobiales</taxon>
        <taxon>Microthrixaceae</taxon>
        <taxon>Candidatus Neomicrothrix</taxon>
    </lineage>
</organism>
<comment type="caution">
    <text evidence="9">The sequence shown here is derived from an EMBL/GenBank/DDBJ whole genome shotgun (WGS) entry which is preliminary data.</text>
</comment>
<dbReference type="InterPro" id="IPR012340">
    <property type="entry name" value="NA-bd_OB-fold"/>
</dbReference>
<feature type="transmembrane region" description="Helical" evidence="6">
    <location>
        <begin position="278"/>
        <end position="295"/>
    </location>
</feature>
<feature type="domain" description="NfeD-like C-terminal" evidence="7">
    <location>
        <begin position="362"/>
        <end position="416"/>
    </location>
</feature>
<comment type="subcellular location">
    <subcellularLocation>
        <location evidence="1">Membrane</location>
        <topology evidence="1">Multi-pass membrane protein</topology>
    </subcellularLocation>
</comment>
<evidence type="ECO:0008006" key="11">
    <source>
        <dbReference type="Google" id="ProtNLM"/>
    </source>
</evidence>
<keyword evidence="4 6" id="KW-0472">Membrane</keyword>